<comment type="caution">
    <text evidence="2">The sequence shown here is derived from an EMBL/GenBank/DDBJ whole genome shotgun (WGS) entry which is preliminary data.</text>
</comment>
<dbReference type="EMBL" id="JAUHHV010000001">
    <property type="protein sequence ID" value="KAK1434362.1"/>
    <property type="molecule type" value="Genomic_DNA"/>
</dbReference>
<dbReference type="AlphaFoldDB" id="A0AAD8L3Z5"/>
<feature type="compositionally biased region" description="Polar residues" evidence="1">
    <location>
        <begin position="1"/>
        <end position="23"/>
    </location>
</feature>
<proteinExistence type="predicted"/>
<protein>
    <submittedName>
        <fullName evidence="2">Uncharacterized protein</fullName>
    </submittedName>
</protein>
<organism evidence="2 3">
    <name type="scientific">Tagetes erecta</name>
    <name type="common">African marigold</name>
    <dbReference type="NCBI Taxonomy" id="13708"/>
    <lineage>
        <taxon>Eukaryota</taxon>
        <taxon>Viridiplantae</taxon>
        <taxon>Streptophyta</taxon>
        <taxon>Embryophyta</taxon>
        <taxon>Tracheophyta</taxon>
        <taxon>Spermatophyta</taxon>
        <taxon>Magnoliopsida</taxon>
        <taxon>eudicotyledons</taxon>
        <taxon>Gunneridae</taxon>
        <taxon>Pentapetalae</taxon>
        <taxon>asterids</taxon>
        <taxon>campanulids</taxon>
        <taxon>Asterales</taxon>
        <taxon>Asteraceae</taxon>
        <taxon>Asteroideae</taxon>
        <taxon>Heliantheae alliance</taxon>
        <taxon>Tageteae</taxon>
        <taxon>Tagetes</taxon>
    </lineage>
</organism>
<feature type="compositionally biased region" description="Polar residues" evidence="1">
    <location>
        <begin position="75"/>
        <end position="87"/>
    </location>
</feature>
<evidence type="ECO:0000313" key="2">
    <source>
        <dbReference type="EMBL" id="KAK1434362.1"/>
    </source>
</evidence>
<evidence type="ECO:0000313" key="3">
    <source>
        <dbReference type="Proteomes" id="UP001229421"/>
    </source>
</evidence>
<name>A0AAD8L3Z5_TARER</name>
<feature type="region of interest" description="Disordered" evidence="1">
    <location>
        <begin position="1"/>
        <end position="87"/>
    </location>
</feature>
<dbReference type="Proteomes" id="UP001229421">
    <property type="component" value="Unassembled WGS sequence"/>
</dbReference>
<gene>
    <name evidence="2" type="ORF">QVD17_00101</name>
</gene>
<evidence type="ECO:0000256" key="1">
    <source>
        <dbReference type="SAM" id="MobiDB-lite"/>
    </source>
</evidence>
<reference evidence="2" key="1">
    <citation type="journal article" date="2023" name="bioRxiv">
        <title>Improved chromosome-level genome assembly for marigold (Tagetes erecta).</title>
        <authorList>
            <person name="Jiang F."/>
            <person name="Yuan L."/>
            <person name="Wang S."/>
            <person name="Wang H."/>
            <person name="Xu D."/>
            <person name="Wang A."/>
            <person name="Fan W."/>
        </authorList>
    </citation>
    <scope>NUCLEOTIDE SEQUENCE</scope>
    <source>
        <strain evidence="2">WSJ</strain>
        <tissue evidence="2">Leaf</tissue>
    </source>
</reference>
<keyword evidence="3" id="KW-1185">Reference proteome</keyword>
<accession>A0AAD8L3Z5</accession>
<sequence length="87" mass="9777">MNVQGMQTNGERTTINPSTVNTCSREENTEEDGAQRRGRNSKGYGEQQREGCNRSWESNDPTLPHPSAFFLPSSHPYNTHKTSGHNQ</sequence>